<evidence type="ECO:0000313" key="2">
    <source>
        <dbReference type="EMBL" id="EDV23559.1"/>
    </source>
</evidence>
<dbReference type="OrthoDB" id="66510at2759"/>
<comment type="similarity">
    <text evidence="1">Belongs to the rogdi family.</text>
</comment>
<evidence type="ECO:0000256" key="1">
    <source>
        <dbReference type="ARBA" id="ARBA00005535"/>
    </source>
</evidence>
<reference evidence="2 3" key="1">
    <citation type="journal article" date="2008" name="Nature">
        <title>The Trichoplax genome and the nature of placozoans.</title>
        <authorList>
            <person name="Srivastava M."/>
            <person name="Begovic E."/>
            <person name="Chapman J."/>
            <person name="Putnam N.H."/>
            <person name="Hellsten U."/>
            <person name="Kawashima T."/>
            <person name="Kuo A."/>
            <person name="Mitros T."/>
            <person name="Salamov A."/>
            <person name="Carpenter M.L."/>
            <person name="Signorovitch A.Y."/>
            <person name="Moreno M.A."/>
            <person name="Kamm K."/>
            <person name="Grimwood J."/>
            <person name="Schmutz J."/>
            <person name="Shapiro H."/>
            <person name="Grigoriev I.V."/>
            <person name="Buss L.W."/>
            <person name="Schierwater B."/>
            <person name="Dellaporta S.L."/>
            <person name="Rokhsar D.S."/>
        </authorList>
    </citation>
    <scope>NUCLEOTIDE SEQUENCE [LARGE SCALE GENOMIC DNA]</scope>
    <source>
        <strain evidence="2 3">Grell-BS-1999</strain>
    </source>
</reference>
<evidence type="ECO:0000313" key="3">
    <source>
        <dbReference type="Proteomes" id="UP000009022"/>
    </source>
</evidence>
<dbReference type="AlphaFoldDB" id="B3S1L2"/>
<organism evidence="2 3">
    <name type="scientific">Trichoplax adhaerens</name>
    <name type="common">Trichoplax reptans</name>
    <dbReference type="NCBI Taxonomy" id="10228"/>
    <lineage>
        <taxon>Eukaryota</taxon>
        <taxon>Metazoa</taxon>
        <taxon>Placozoa</taxon>
        <taxon>Uniplacotomia</taxon>
        <taxon>Trichoplacea</taxon>
        <taxon>Trichoplacidae</taxon>
        <taxon>Trichoplax</taxon>
    </lineage>
</organism>
<dbReference type="InParanoid" id="B3S1L2"/>
<name>B3S1L2_TRIAD</name>
<dbReference type="HOGENOM" id="CLU_934855_0_0_1"/>
<keyword evidence="3" id="KW-1185">Reference proteome</keyword>
<dbReference type="PANTHER" id="PTHR13618:SF1">
    <property type="entry name" value="PROTEIN ROGDI HOMOLOG"/>
    <property type="match status" value="1"/>
</dbReference>
<dbReference type="Proteomes" id="UP000009022">
    <property type="component" value="Unassembled WGS sequence"/>
</dbReference>
<dbReference type="KEGG" id="tad:TRIADDRAFT_58329"/>
<dbReference type="RefSeq" id="XP_002114469.1">
    <property type="nucleotide sequence ID" value="XM_002114433.1"/>
</dbReference>
<dbReference type="FunCoup" id="B3S1L2">
    <property type="interactions" value="1011"/>
</dbReference>
<gene>
    <name evidence="2" type="ORF">TRIADDRAFT_58329</name>
</gene>
<dbReference type="STRING" id="10228.B3S1L2"/>
<accession>B3S1L2</accession>
<dbReference type="GeneID" id="6755372"/>
<dbReference type="PANTHER" id="PTHR13618">
    <property type="entry name" value="LEUCINE ZIPPER CONTAINING TRANSCRIPTION FACTOR LZF1"/>
    <property type="match status" value="1"/>
</dbReference>
<dbReference type="PhylomeDB" id="B3S1L2"/>
<proteinExistence type="inferred from homology"/>
<dbReference type="eggNOG" id="KOG3992">
    <property type="taxonomic scope" value="Eukaryota"/>
</dbReference>
<dbReference type="Pfam" id="PF10259">
    <property type="entry name" value="Rogdi_lz"/>
    <property type="match status" value="1"/>
</dbReference>
<dbReference type="CTD" id="6755372"/>
<dbReference type="EMBL" id="DS985247">
    <property type="protein sequence ID" value="EDV23559.1"/>
    <property type="molecule type" value="Genomic_DNA"/>
</dbReference>
<sequence length="298" mass="33866">MAAFANVTPLRQQLQKENVNKGKEFQWLLHYDLPQDFNRLGEFIKISEQNLGVMNVIVEDSEAKPENFKMTLPQKDLVKGIITINADSITKADITVTRPSKVNPTQVSIGIRECWPLRLFQLRDATRFVNIALKSFEQTKGKLFKSGDEVCKIIDNFMNSLSQAETALILPTIRHPAEILNSESSVIPIMINMFDPPLPEDVLTDFYINRDQLIMKLYFFNLKSPNQASQIQYKPGNTSLIGTTFINTQLSGAKVMYEIAHNMQVETCIPRLSNVLRSISLALRLCQQMKDKVQASRT</sequence>
<dbReference type="GO" id="GO:0043291">
    <property type="term" value="C:RAVE complex"/>
    <property type="evidence" value="ECO:0000318"/>
    <property type="project" value="GO_Central"/>
</dbReference>
<protein>
    <submittedName>
        <fullName evidence="2">Uncharacterized protein</fullName>
    </submittedName>
</protein>
<dbReference type="InterPro" id="IPR028241">
    <property type="entry name" value="RAVE2/Rogdi"/>
</dbReference>